<gene>
    <name evidence="1" type="ORF">GCM10011351_28360</name>
</gene>
<evidence type="ECO:0000313" key="1">
    <source>
        <dbReference type="EMBL" id="GGM40522.1"/>
    </source>
</evidence>
<reference evidence="1" key="2">
    <citation type="submission" date="2020-09" db="EMBL/GenBank/DDBJ databases">
        <authorList>
            <person name="Sun Q."/>
            <person name="Zhou Y."/>
        </authorList>
    </citation>
    <scope>NUCLEOTIDE SEQUENCE</scope>
    <source>
        <strain evidence="1">CGMCC 1.6333</strain>
    </source>
</reference>
<accession>A0A917WXZ1</accession>
<dbReference type="OrthoDB" id="2804813at2"/>
<organism evidence="1 2">
    <name type="scientific">Paraliobacillus quinghaiensis</name>
    <dbReference type="NCBI Taxonomy" id="470815"/>
    <lineage>
        <taxon>Bacteria</taxon>
        <taxon>Bacillati</taxon>
        <taxon>Bacillota</taxon>
        <taxon>Bacilli</taxon>
        <taxon>Bacillales</taxon>
        <taxon>Bacillaceae</taxon>
        <taxon>Paraliobacillus</taxon>
    </lineage>
</organism>
<comment type="caution">
    <text evidence="1">The sequence shown here is derived from an EMBL/GenBank/DDBJ whole genome shotgun (WGS) entry which is preliminary data.</text>
</comment>
<name>A0A917WXZ1_9BACI</name>
<proteinExistence type="predicted"/>
<reference evidence="1" key="1">
    <citation type="journal article" date="2014" name="Int. J. Syst. Evol. Microbiol.">
        <title>Complete genome sequence of Corynebacterium casei LMG S-19264T (=DSM 44701T), isolated from a smear-ripened cheese.</title>
        <authorList>
            <consortium name="US DOE Joint Genome Institute (JGI-PGF)"/>
            <person name="Walter F."/>
            <person name="Albersmeier A."/>
            <person name="Kalinowski J."/>
            <person name="Ruckert C."/>
        </authorList>
    </citation>
    <scope>NUCLEOTIDE SEQUENCE</scope>
    <source>
        <strain evidence="1">CGMCC 1.6333</strain>
    </source>
</reference>
<dbReference type="AlphaFoldDB" id="A0A917WXZ1"/>
<protein>
    <submittedName>
        <fullName evidence="1">Uncharacterized protein</fullName>
    </submittedName>
</protein>
<sequence>MVDILNNNDHKVQLELEDRSLLIDRIKYSYLSLNLYRHSELLDGLTTTCAFENDLDIENFRGLSLTHFFIKCYQSELHEVLPQLMKNFSRNTNIQQIETRGYIRGAIDWNATYKRRMAVGYDPALFICKPSNRIYDIPENQLTKYLLHFIHNNIDKVEKIAPGKIAGWTMMLEKIKQSIKKFLHHPIFAEVTLPDRLGYTLITKSKKSRNPHYRTIGLLTEYLYNLFVLNDKKTLFEVLSQQLLVPIKTDKIFEFVVYFEVIQVLESLKKKYHGKRQISLLRADYKTVFEYFLTDINTNVKIYYQNVPEEYSNSSNYKQILQKYSVPNVKSNIPDIIIVIEDLNQHLSRTALMEIKYGREQSYLLGNGLRDTLGYLKDFEDILNNKPSALLATYTGEITRPEKSVEQKQNVWITNSNQLNSSLSDFINKLI</sequence>
<keyword evidence="2" id="KW-1185">Reference proteome</keyword>
<dbReference type="EMBL" id="BMLG01000023">
    <property type="protein sequence ID" value="GGM40522.1"/>
    <property type="molecule type" value="Genomic_DNA"/>
</dbReference>
<dbReference type="RefSeq" id="WP_117156792.1">
    <property type="nucleotide sequence ID" value="NZ_BMLG01000023.1"/>
</dbReference>
<dbReference type="Proteomes" id="UP000618460">
    <property type="component" value="Unassembled WGS sequence"/>
</dbReference>
<evidence type="ECO:0000313" key="2">
    <source>
        <dbReference type="Proteomes" id="UP000618460"/>
    </source>
</evidence>